<comment type="caution">
    <text evidence="2">The sequence shown here is derived from an EMBL/GenBank/DDBJ whole genome shotgun (WGS) entry which is preliminary data.</text>
</comment>
<evidence type="ECO:0000256" key="1">
    <source>
        <dbReference type="SAM" id="MobiDB-lite"/>
    </source>
</evidence>
<feature type="compositionally biased region" description="Basic and acidic residues" evidence="1">
    <location>
        <begin position="150"/>
        <end position="164"/>
    </location>
</feature>
<proteinExistence type="predicted"/>
<dbReference type="Proteomes" id="UP000886523">
    <property type="component" value="Unassembled WGS sequence"/>
</dbReference>
<sequence length="171" mass="19690">MLCIMPCQSRTTPESPWYRVWGAVLEQLTSVDENMMAYPHPRFAPSFTQSYRCPDFNISEIIVNGEDQRVRTYIQLIVELKVPTQEHTAEDPRNVRNMGESLTAQEQLNWQAAYLFATEDAPNEVVGLVGVGCLWGLVRYTKRLPRPRRREGETNLDRKTENDPGLHGILR</sequence>
<accession>A0A9P6DE95</accession>
<name>A0A9P6DE95_9AGAM</name>
<reference evidence="2" key="1">
    <citation type="journal article" date="2020" name="Nat. Commun.">
        <title>Large-scale genome sequencing of mycorrhizal fungi provides insights into the early evolution of symbiotic traits.</title>
        <authorList>
            <person name="Miyauchi S."/>
            <person name="Kiss E."/>
            <person name="Kuo A."/>
            <person name="Drula E."/>
            <person name="Kohler A."/>
            <person name="Sanchez-Garcia M."/>
            <person name="Morin E."/>
            <person name="Andreopoulos B."/>
            <person name="Barry K.W."/>
            <person name="Bonito G."/>
            <person name="Buee M."/>
            <person name="Carver A."/>
            <person name="Chen C."/>
            <person name="Cichocki N."/>
            <person name="Clum A."/>
            <person name="Culley D."/>
            <person name="Crous P.W."/>
            <person name="Fauchery L."/>
            <person name="Girlanda M."/>
            <person name="Hayes R.D."/>
            <person name="Keri Z."/>
            <person name="LaButti K."/>
            <person name="Lipzen A."/>
            <person name="Lombard V."/>
            <person name="Magnuson J."/>
            <person name="Maillard F."/>
            <person name="Murat C."/>
            <person name="Nolan M."/>
            <person name="Ohm R.A."/>
            <person name="Pangilinan J."/>
            <person name="Pereira M.F."/>
            <person name="Perotto S."/>
            <person name="Peter M."/>
            <person name="Pfister S."/>
            <person name="Riley R."/>
            <person name="Sitrit Y."/>
            <person name="Stielow J.B."/>
            <person name="Szollosi G."/>
            <person name="Zifcakova L."/>
            <person name="Stursova M."/>
            <person name="Spatafora J.W."/>
            <person name="Tedersoo L."/>
            <person name="Vaario L.M."/>
            <person name="Yamada A."/>
            <person name="Yan M."/>
            <person name="Wang P."/>
            <person name="Xu J."/>
            <person name="Bruns T."/>
            <person name="Baldrian P."/>
            <person name="Vilgalys R."/>
            <person name="Dunand C."/>
            <person name="Henrissat B."/>
            <person name="Grigoriev I.V."/>
            <person name="Hibbett D."/>
            <person name="Nagy L.G."/>
            <person name="Martin F.M."/>
        </authorList>
    </citation>
    <scope>NUCLEOTIDE SEQUENCE</scope>
    <source>
        <strain evidence="2">UP504</strain>
    </source>
</reference>
<keyword evidence="3" id="KW-1185">Reference proteome</keyword>
<feature type="region of interest" description="Disordered" evidence="1">
    <location>
        <begin position="149"/>
        <end position="171"/>
    </location>
</feature>
<evidence type="ECO:0000313" key="3">
    <source>
        <dbReference type="Proteomes" id="UP000886523"/>
    </source>
</evidence>
<dbReference type="AlphaFoldDB" id="A0A9P6DE95"/>
<protein>
    <submittedName>
        <fullName evidence="2">Uncharacterized protein</fullName>
    </submittedName>
</protein>
<dbReference type="EMBL" id="MU129531">
    <property type="protein sequence ID" value="KAF9502911.1"/>
    <property type="molecule type" value="Genomic_DNA"/>
</dbReference>
<gene>
    <name evidence="2" type="ORF">BS47DRAFT_957383</name>
</gene>
<organism evidence="2 3">
    <name type="scientific">Hydnum rufescens UP504</name>
    <dbReference type="NCBI Taxonomy" id="1448309"/>
    <lineage>
        <taxon>Eukaryota</taxon>
        <taxon>Fungi</taxon>
        <taxon>Dikarya</taxon>
        <taxon>Basidiomycota</taxon>
        <taxon>Agaricomycotina</taxon>
        <taxon>Agaricomycetes</taxon>
        <taxon>Cantharellales</taxon>
        <taxon>Hydnaceae</taxon>
        <taxon>Hydnum</taxon>
    </lineage>
</organism>
<evidence type="ECO:0000313" key="2">
    <source>
        <dbReference type="EMBL" id="KAF9502911.1"/>
    </source>
</evidence>